<evidence type="ECO:0000313" key="3">
    <source>
        <dbReference type="Proteomes" id="UP000001963"/>
    </source>
</evidence>
<dbReference type="EMBL" id="CP000394">
    <property type="protein sequence ID" value="ASV62469.1"/>
    <property type="molecule type" value="Genomic_DNA"/>
</dbReference>
<dbReference type="Proteomes" id="UP000001963">
    <property type="component" value="Chromosome"/>
</dbReference>
<feature type="region of interest" description="Disordered" evidence="1">
    <location>
        <begin position="104"/>
        <end position="132"/>
    </location>
</feature>
<dbReference type="AlphaFoldDB" id="A0A286M370"/>
<organism evidence="2 3">
    <name type="scientific">Granulibacter bethesdensis (strain ATCC BAA-1260 / CGDNIH1)</name>
    <dbReference type="NCBI Taxonomy" id="391165"/>
    <lineage>
        <taxon>Bacteria</taxon>
        <taxon>Pseudomonadati</taxon>
        <taxon>Pseudomonadota</taxon>
        <taxon>Alphaproteobacteria</taxon>
        <taxon>Acetobacterales</taxon>
        <taxon>Acetobacteraceae</taxon>
        <taxon>Granulibacter</taxon>
    </lineage>
</organism>
<proteinExistence type="predicted"/>
<dbReference type="KEGG" id="gbe:GbCGDNIH1_8035"/>
<accession>A0A286M370</accession>
<evidence type="ECO:0000313" key="2">
    <source>
        <dbReference type="EMBL" id="ASV62469.1"/>
    </source>
</evidence>
<name>A0A286M370_GRABC</name>
<reference evidence="2 3" key="1">
    <citation type="journal article" date="2007" name="J. Bacteriol.">
        <title>Genome sequence analysis of the emerging human pathogenic acetic acid bacterium Granulibacter bethesdensis.</title>
        <authorList>
            <person name="Greenberg D.E."/>
            <person name="Porcella S.F."/>
            <person name="Zelazny A.M."/>
            <person name="Virtaneva K."/>
            <person name="Sturdevant D.E."/>
            <person name="Kupko J.J.III."/>
            <person name="Barbian K.D."/>
            <person name="Babar A."/>
            <person name="Dorward D.W."/>
            <person name="Holland S.M."/>
        </authorList>
    </citation>
    <scope>NUCLEOTIDE SEQUENCE [LARGE SCALE GENOMIC DNA]</scope>
    <source>
        <strain evidence="3">ATCC BAA-1260 / CGDNIH1</strain>
    </source>
</reference>
<protein>
    <submittedName>
        <fullName evidence="2">Uncharacterized protein</fullName>
    </submittedName>
</protein>
<keyword evidence="3" id="KW-1185">Reference proteome</keyword>
<sequence length="236" mass="26171">MHPVSLRPEFFGCLAGKGGGNPLPSPLAIPHPRAKRAGGIERCTDRRSEIEQSLREIGRLFHRHWIGPQLRRLRCNQRSGLRQGRLNGKQTAGNTLHIAIDRHRGNTERDRSHRRRGIHTNPRQAPQSLDIFRKGPHPGNPARTGQKIACPRVITKPGPGGHHRLILGCGQSLHRGEAGDETLEIGYDGCNGGLLEHHLTEPDAVRIGGFPRQRTPWQGAAMPGIPLQKRRGRRNG</sequence>
<gene>
    <name evidence="2" type="ordered locus">GbCGDNIH1_8035</name>
</gene>
<evidence type="ECO:0000256" key="1">
    <source>
        <dbReference type="SAM" id="MobiDB-lite"/>
    </source>
</evidence>
<feature type="region of interest" description="Disordered" evidence="1">
    <location>
        <begin position="212"/>
        <end position="236"/>
    </location>
</feature>